<dbReference type="InterPro" id="IPR021788">
    <property type="entry name" value="CPP1-like"/>
</dbReference>
<dbReference type="PANTHER" id="PTHR33372:SF10">
    <property type="entry name" value="OS03G0137300 PROTEIN"/>
    <property type="match status" value="1"/>
</dbReference>
<accession>A0A8X8XW64</accession>
<protein>
    <recommendedName>
        <fullName evidence="4">Protein CHAPERONE-LIKE PROTEIN OF POR1</fullName>
    </recommendedName>
</protein>
<keyword evidence="3" id="KW-1185">Reference proteome</keyword>
<evidence type="ECO:0000313" key="3">
    <source>
        <dbReference type="Proteomes" id="UP000298416"/>
    </source>
</evidence>
<reference evidence="2" key="1">
    <citation type="submission" date="2018-01" db="EMBL/GenBank/DDBJ databases">
        <authorList>
            <person name="Mao J.F."/>
        </authorList>
    </citation>
    <scope>NUCLEOTIDE SEQUENCE</scope>
    <source>
        <strain evidence="2">Huo1</strain>
        <tissue evidence="2">Leaf</tissue>
    </source>
</reference>
<evidence type="ECO:0000313" key="2">
    <source>
        <dbReference type="EMBL" id="KAG6421566.1"/>
    </source>
</evidence>
<evidence type="ECO:0000256" key="1">
    <source>
        <dbReference type="SAM" id="Phobius"/>
    </source>
</evidence>
<keyword evidence="1" id="KW-0472">Membrane</keyword>
<keyword evidence="1" id="KW-0812">Transmembrane</keyword>
<feature type="transmembrane region" description="Helical" evidence="1">
    <location>
        <begin position="285"/>
        <end position="305"/>
    </location>
</feature>
<dbReference type="Pfam" id="PF11833">
    <property type="entry name" value="CPP1-like"/>
    <property type="match status" value="1"/>
</dbReference>
<dbReference type="AlphaFoldDB" id="A0A8X8XW64"/>
<feature type="transmembrane region" description="Helical" evidence="1">
    <location>
        <begin position="253"/>
        <end position="273"/>
    </location>
</feature>
<keyword evidence="1" id="KW-1133">Transmembrane helix</keyword>
<comment type="caution">
    <text evidence="2">The sequence shown here is derived from an EMBL/GenBank/DDBJ whole genome shotgun (WGS) entry which is preliminary data.</text>
</comment>
<sequence>MATALSVRPYRAISGSTSFHRTGRRPVSNALSPARRRPWGSMFSRRMLAAAPLLASRADDSAPSEMSVENALKLLGVSEGASFDDILRAKNSILAACKDDQEAILQLSYLSLALSLLTYIRMAYHRAQVEAAYDMLLMQSLSQRRAGKVVSSSIRYADVKAVSAPKMESMPKWLQNSVKSSPVSVEAPSTSELGVQAGVYGALMVLTYVNGASSPSTAPYAGADVPGLILATSFGATLYFMTKKNVKLGKATVITIGGLVAGAVVGSAVESWLQVDIVPLMGIQSPATIVSEFVVFSQFLISLYLR</sequence>
<dbReference type="PANTHER" id="PTHR33372">
    <property type="match status" value="1"/>
</dbReference>
<gene>
    <name evidence="2" type="ORF">SASPL_118123</name>
</gene>
<organism evidence="2">
    <name type="scientific">Salvia splendens</name>
    <name type="common">Scarlet sage</name>
    <dbReference type="NCBI Taxonomy" id="180675"/>
    <lineage>
        <taxon>Eukaryota</taxon>
        <taxon>Viridiplantae</taxon>
        <taxon>Streptophyta</taxon>
        <taxon>Embryophyta</taxon>
        <taxon>Tracheophyta</taxon>
        <taxon>Spermatophyta</taxon>
        <taxon>Magnoliopsida</taxon>
        <taxon>eudicotyledons</taxon>
        <taxon>Gunneridae</taxon>
        <taxon>Pentapetalae</taxon>
        <taxon>asterids</taxon>
        <taxon>lamiids</taxon>
        <taxon>Lamiales</taxon>
        <taxon>Lamiaceae</taxon>
        <taxon>Nepetoideae</taxon>
        <taxon>Mentheae</taxon>
        <taxon>Salviinae</taxon>
        <taxon>Salvia</taxon>
        <taxon>Salvia subgen. Calosphace</taxon>
        <taxon>core Calosphace</taxon>
    </lineage>
</organism>
<dbReference type="Proteomes" id="UP000298416">
    <property type="component" value="Unassembled WGS sequence"/>
</dbReference>
<evidence type="ECO:0008006" key="4">
    <source>
        <dbReference type="Google" id="ProtNLM"/>
    </source>
</evidence>
<dbReference type="EMBL" id="PNBA02000006">
    <property type="protein sequence ID" value="KAG6421566.1"/>
    <property type="molecule type" value="Genomic_DNA"/>
</dbReference>
<dbReference type="GO" id="GO:0031969">
    <property type="term" value="C:chloroplast membrane"/>
    <property type="evidence" value="ECO:0007669"/>
    <property type="project" value="TreeGrafter"/>
</dbReference>
<name>A0A8X8XW64_SALSN</name>
<proteinExistence type="predicted"/>
<reference evidence="2" key="2">
    <citation type="submission" date="2020-08" db="EMBL/GenBank/DDBJ databases">
        <title>Plant Genome Project.</title>
        <authorList>
            <person name="Zhang R.-G."/>
        </authorList>
    </citation>
    <scope>NUCLEOTIDE SEQUENCE</scope>
    <source>
        <strain evidence="2">Huo1</strain>
        <tissue evidence="2">Leaf</tissue>
    </source>
</reference>